<dbReference type="Pfam" id="PF21631">
    <property type="entry name" value="A9CJY8-like_N"/>
    <property type="match status" value="1"/>
</dbReference>
<dbReference type="Gene3D" id="3.30.2130.10">
    <property type="entry name" value="VC0802-like"/>
    <property type="match status" value="1"/>
</dbReference>
<dbReference type="PANTHER" id="PTHR31131:SF6">
    <property type="entry name" value="CASTOR ACT DOMAIN-CONTAINING PROTEIN"/>
    <property type="match status" value="1"/>
</dbReference>
<organism evidence="4">
    <name type="scientific">freshwater metagenome</name>
    <dbReference type="NCBI Taxonomy" id="449393"/>
    <lineage>
        <taxon>unclassified sequences</taxon>
        <taxon>metagenomes</taxon>
        <taxon>ecological metagenomes</taxon>
    </lineage>
</organism>
<accession>A0A6J7GBB7</accession>
<evidence type="ECO:0000256" key="1">
    <source>
        <dbReference type="SAM" id="MobiDB-lite"/>
    </source>
</evidence>
<dbReference type="InterPro" id="IPR051719">
    <property type="entry name" value="CASTOR_mTORC1"/>
</dbReference>
<evidence type="ECO:0000259" key="3">
    <source>
        <dbReference type="Pfam" id="PF21631"/>
    </source>
</evidence>
<dbReference type="CDD" id="cd04868">
    <property type="entry name" value="ACT_AK-like"/>
    <property type="match status" value="1"/>
</dbReference>
<feature type="domain" description="A9CJY8-like N-terminal" evidence="3">
    <location>
        <begin position="40"/>
        <end position="82"/>
    </location>
</feature>
<dbReference type="EMBL" id="CAFBMK010000028">
    <property type="protein sequence ID" value="CAB4903808.1"/>
    <property type="molecule type" value="Genomic_DNA"/>
</dbReference>
<dbReference type="PIRSF" id="PIRSF008459">
    <property type="entry name" value="UCP008459"/>
    <property type="match status" value="1"/>
</dbReference>
<evidence type="ECO:0000313" key="4">
    <source>
        <dbReference type="EMBL" id="CAB4903808.1"/>
    </source>
</evidence>
<feature type="compositionally biased region" description="Low complexity" evidence="1">
    <location>
        <begin position="9"/>
        <end position="25"/>
    </location>
</feature>
<feature type="domain" description="CASTOR ACT" evidence="2">
    <location>
        <begin position="88"/>
        <end position="146"/>
    </location>
</feature>
<dbReference type="PANTHER" id="PTHR31131">
    <property type="entry name" value="CHROMOSOME 1, WHOLE GENOME SHOTGUN SEQUENCE"/>
    <property type="match status" value="1"/>
</dbReference>
<proteinExistence type="predicted"/>
<feature type="region of interest" description="Disordered" evidence="1">
    <location>
        <begin position="1"/>
        <end position="25"/>
    </location>
</feature>
<dbReference type="InterPro" id="IPR027795">
    <property type="entry name" value="CASTOR_ACT_dom"/>
</dbReference>
<gene>
    <name evidence="4" type="ORF">UFOPK3564_00744</name>
</gene>
<dbReference type="InterPro" id="IPR045865">
    <property type="entry name" value="ACT-like_dom_sf"/>
</dbReference>
<protein>
    <submittedName>
        <fullName evidence="4">Unannotated protein</fullName>
    </submittedName>
</protein>
<name>A0A6J7GBB7_9ZZZZ</name>
<dbReference type="InterPro" id="IPR049447">
    <property type="entry name" value="A9CJY8-like_N"/>
</dbReference>
<dbReference type="AlphaFoldDB" id="A0A6J7GBB7"/>
<evidence type="ECO:0000259" key="2">
    <source>
        <dbReference type="Pfam" id="PF13840"/>
    </source>
</evidence>
<sequence>MSDAGPDEPTGGTPGSADPDPAADRPAGLRLEVLHVHLQVCRLNHDAPIPSWLPRTSSPLTAIIRTDDELSIVCPAAEVPADVHHDGPWRALRVAGPLDLTLVGVLAGLTTALADAGVSVLAVSTFDTDHLLVRGDDLDGAVAALRGAGHVVEA</sequence>
<dbReference type="SUPFAM" id="SSF55021">
    <property type="entry name" value="ACT-like"/>
    <property type="match status" value="2"/>
</dbReference>
<reference evidence="4" key="1">
    <citation type="submission" date="2020-05" db="EMBL/GenBank/DDBJ databases">
        <authorList>
            <person name="Chiriac C."/>
            <person name="Salcher M."/>
            <person name="Ghai R."/>
            <person name="Kavagutti S V."/>
        </authorList>
    </citation>
    <scope>NUCLEOTIDE SEQUENCE</scope>
</reference>
<dbReference type="InterPro" id="IPR016540">
    <property type="entry name" value="UCP008459"/>
</dbReference>
<dbReference type="Pfam" id="PF13840">
    <property type="entry name" value="ACT_7"/>
    <property type="match status" value="1"/>
</dbReference>